<name>A0ABW6ADZ4_9BACT</name>
<protein>
    <submittedName>
        <fullName evidence="1">DUF4286 family protein</fullName>
    </submittedName>
</protein>
<reference evidence="2" key="1">
    <citation type="journal article" date="2019" name="Int. J. Syst. Evol. Microbiol.">
        <title>The Global Catalogue of Microorganisms (GCM) 10K type strain sequencing project: providing services to taxonomists for standard genome sequencing and annotation.</title>
        <authorList>
            <consortium name="The Broad Institute Genomics Platform"/>
            <consortium name="The Broad Institute Genome Sequencing Center for Infectious Disease"/>
            <person name="Wu L."/>
            <person name="Ma J."/>
        </authorList>
    </citation>
    <scope>NUCLEOTIDE SEQUENCE [LARGE SCALE GENOMIC DNA]</scope>
    <source>
        <strain evidence="2">KCTC 52490</strain>
    </source>
</reference>
<dbReference type="Pfam" id="PF14114">
    <property type="entry name" value="DUF4286"/>
    <property type="match status" value="1"/>
</dbReference>
<proteinExistence type="predicted"/>
<sequence length="149" mass="16624">MIGKETTKSGLLPEAGSGILPNDQTNCDTVSAKSVTNAQLTPPIGCLATMILYNTTYSVADEVAHDWLRWMKRFFLPAAIATELPVSHKILRLLTELDNGGTTFSVQLDFNTMADYAAYQQYHADTLRQRLKHRFGNQLISFDTLLEEV</sequence>
<comment type="caution">
    <text evidence="1">The sequence shown here is derived from an EMBL/GenBank/DDBJ whole genome shotgun (WGS) entry which is preliminary data.</text>
</comment>
<dbReference type="InterPro" id="IPR025563">
    <property type="entry name" value="DUF4286"/>
</dbReference>
<dbReference type="RefSeq" id="WP_381498066.1">
    <property type="nucleotide sequence ID" value="NZ_JBHUOM010000002.1"/>
</dbReference>
<keyword evidence="2" id="KW-1185">Reference proteome</keyword>
<dbReference type="Proteomes" id="UP001597512">
    <property type="component" value="Unassembled WGS sequence"/>
</dbReference>
<gene>
    <name evidence="1" type="ORF">ACFS25_07305</name>
</gene>
<evidence type="ECO:0000313" key="1">
    <source>
        <dbReference type="EMBL" id="MFD2933585.1"/>
    </source>
</evidence>
<evidence type="ECO:0000313" key="2">
    <source>
        <dbReference type="Proteomes" id="UP001597512"/>
    </source>
</evidence>
<organism evidence="1 2">
    <name type="scientific">Spirosoma flavum</name>
    <dbReference type="NCBI Taxonomy" id="2048557"/>
    <lineage>
        <taxon>Bacteria</taxon>
        <taxon>Pseudomonadati</taxon>
        <taxon>Bacteroidota</taxon>
        <taxon>Cytophagia</taxon>
        <taxon>Cytophagales</taxon>
        <taxon>Cytophagaceae</taxon>
        <taxon>Spirosoma</taxon>
    </lineage>
</organism>
<dbReference type="EMBL" id="JBHUOM010000002">
    <property type="protein sequence ID" value="MFD2933585.1"/>
    <property type="molecule type" value="Genomic_DNA"/>
</dbReference>
<accession>A0ABW6ADZ4</accession>